<dbReference type="Pfam" id="PF00005">
    <property type="entry name" value="ABC_tran"/>
    <property type="match status" value="1"/>
</dbReference>
<dbReference type="Proteomes" id="UP000301475">
    <property type="component" value="Chromosome"/>
</dbReference>
<dbReference type="InterPro" id="IPR017871">
    <property type="entry name" value="ABC_transporter-like_CS"/>
</dbReference>
<proteinExistence type="inferred from homology"/>
<sequence>MTQIKVENATMGYEGVPVIKDLSFQIDEGDYVCIVGENGSGKTTLMKGILGLNPPLKGSIKYNGLDKNEIGYLPQKKNIQKDFPASVMEVVLSGCINRKYHIFHNKKDKENAIRHLQMVNMLDYKKHSFSQLSGGQQQRILLARALCATEKVIVLDEPVTGLDPIATADMYSLIKDINHKGITVIMVTHDINMAVRQASHILHISAGTEGTNFFGTAHQYVHSSVGSKFLLTECPCDVCTHSHNKEVK</sequence>
<feature type="domain" description="ABC transporter" evidence="5">
    <location>
        <begin position="4"/>
        <end position="231"/>
    </location>
</feature>
<dbReference type="PROSITE" id="PS50893">
    <property type="entry name" value="ABC_TRANSPORTER_2"/>
    <property type="match status" value="1"/>
</dbReference>
<organism evidence="6 7">
    <name type="scientific">Ruminococcus bovis</name>
    <dbReference type="NCBI Taxonomy" id="2564099"/>
    <lineage>
        <taxon>Bacteria</taxon>
        <taxon>Bacillati</taxon>
        <taxon>Bacillota</taxon>
        <taxon>Clostridia</taxon>
        <taxon>Eubacteriales</taxon>
        <taxon>Oscillospiraceae</taxon>
        <taxon>Ruminococcus</taxon>
    </lineage>
</organism>
<name>A0A4V1G5A1_9FIRM</name>
<keyword evidence="7" id="KW-1185">Reference proteome</keyword>
<dbReference type="KEGG" id="ruj:E5Z56_09115"/>
<dbReference type="InterPro" id="IPR027417">
    <property type="entry name" value="P-loop_NTPase"/>
</dbReference>
<dbReference type="Gene3D" id="3.40.50.300">
    <property type="entry name" value="P-loop containing nucleotide triphosphate hydrolases"/>
    <property type="match status" value="1"/>
</dbReference>
<dbReference type="SMART" id="SM00382">
    <property type="entry name" value="AAA"/>
    <property type="match status" value="1"/>
</dbReference>
<evidence type="ECO:0000256" key="2">
    <source>
        <dbReference type="ARBA" id="ARBA00022448"/>
    </source>
</evidence>
<keyword evidence="3" id="KW-0547">Nucleotide-binding</keyword>
<reference evidence="6 7" key="1">
    <citation type="submission" date="2019-04" db="EMBL/GenBank/DDBJ databases">
        <authorList>
            <person name="Embree M."/>
            <person name="Gaffney J.R."/>
        </authorList>
    </citation>
    <scope>NUCLEOTIDE SEQUENCE [LARGE SCALE GENOMIC DNA]</scope>
    <source>
        <strain evidence="6 7">JE7A12</strain>
    </source>
</reference>
<dbReference type="OrthoDB" id="9806726at2"/>
<dbReference type="SUPFAM" id="SSF52540">
    <property type="entry name" value="P-loop containing nucleoside triphosphate hydrolases"/>
    <property type="match status" value="1"/>
</dbReference>
<comment type="similarity">
    <text evidence="1">Belongs to the ABC transporter superfamily.</text>
</comment>
<accession>A0A4V1G5A1</accession>
<evidence type="ECO:0000313" key="6">
    <source>
        <dbReference type="EMBL" id="QCT07503.1"/>
    </source>
</evidence>
<dbReference type="RefSeq" id="WP_138157511.1">
    <property type="nucleotide sequence ID" value="NZ_CP039381.1"/>
</dbReference>
<evidence type="ECO:0000256" key="4">
    <source>
        <dbReference type="ARBA" id="ARBA00022840"/>
    </source>
</evidence>
<evidence type="ECO:0000256" key="1">
    <source>
        <dbReference type="ARBA" id="ARBA00005417"/>
    </source>
</evidence>
<keyword evidence="2" id="KW-0813">Transport</keyword>
<evidence type="ECO:0000256" key="3">
    <source>
        <dbReference type="ARBA" id="ARBA00022741"/>
    </source>
</evidence>
<dbReference type="CDD" id="cd03235">
    <property type="entry name" value="ABC_Metallic_Cations"/>
    <property type="match status" value="1"/>
</dbReference>
<dbReference type="InterPro" id="IPR003439">
    <property type="entry name" value="ABC_transporter-like_ATP-bd"/>
</dbReference>
<evidence type="ECO:0000313" key="7">
    <source>
        <dbReference type="Proteomes" id="UP000301475"/>
    </source>
</evidence>
<protein>
    <submittedName>
        <fullName evidence="6">ABC transporter ATP-binding protein</fullName>
    </submittedName>
</protein>
<dbReference type="AlphaFoldDB" id="A0A4V1G5A1"/>
<dbReference type="PANTHER" id="PTHR42734:SF17">
    <property type="entry name" value="METAL TRANSPORT SYSTEM ATP-BINDING PROTEIN TM_0124-RELATED"/>
    <property type="match status" value="1"/>
</dbReference>
<dbReference type="GO" id="GO:0005524">
    <property type="term" value="F:ATP binding"/>
    <property type="evidence" value="ECO:0007669"/>
    <property type="project" value="UniProtKB-KW"/>
</dbReference>
<dbReference type="InterPro" id="IPR050153">
    <property type="entry name" value="Metal_Ion_Import_ABC"/>
</dbReference>
<dbReference type="PROSITE" id="PS00211">
    <property type="entry name" value="ABC_TRANSPORTER_1"/>
    <property type="match status" value="1"/>
</dbReference>
<dbReference type="GO" id="GO:0016887">
    <property type="term" value="F:ATP hydrolysis activity"/>
    <property type="evidence" value="ECO:0007669"/>
    <property type="project" value="InterPro"/>
</dbReference>
<evidence type="ECO:0000259" key="5">
    <source>
        <dbReference type="PROSITE" id="PS50893"/>
    </source>
</evidence>
<dbReference type="InterPro" id="IPR003593">
    <property type="entry name" value="AAA+_ATPase"/>
</dbReference>
<dbReference type="EMBL" id="CP039381">
    <property type="protein sequence ID" value="QCT07503.1"/>
    <property type="molecule type" value="Genomic_DNA"/>
</dbReference>
<gene>
    <name evidence="6" type="ORF">E5Z56_09115</name>
</gene>
<dbReference type="PANTHER" id="PTHR42734">
    <property type="entry name" value="METAL TRANSPORT SYSTEM ATP-BINDING PROTEIN TM_0124-RELATED"/>
    <property type="match status" value="1"/>
</dbReference>
<keyword evidence="4 6" id="KW-0067">ATP-binding</keyword>